<evidence type="ECO:0000313" key="1">
    <source>
        <dbReference type="EMBL" id="AWA45038.1"/>
    </source>
</evidence>
<dbReference type="InterPro" id="IPR038765">
    <property type="entry name" value="Papain-like_cys_pep_sf"/>
</dbReference>
<sequence>MTGVVTTTIKGFIDQKKTNILLSYNCNSHFIIVDIKLCESRIEVWDSKANPLSCVDPLWAVLNDVKAQVDGLSAAPFEVFRMEMESLEQPMANNKCGFYVMWAMYRYIGGKQKSQMNWCVCFPCHVFQLNKLLFCLTFVDFETAKKFEVLLATRRRDPRIPGSACNLHLGRGLQ</sequence>
<reference evidence="1" key="1">
    <citation type="submission" date="2018-04" db="EMBL/GenBank/DDBJ databases">
        <title>Comparative Analysis of Homologous Sequences of Saccharum officinarum and Saccharum spontaneum Reveals Independent Polyploidization Events.</title>
        <authorList>
            <person name="Sharma A."/>
            <person name="Song J."/>
            <person name="Lin Q."/>
            <person name="Singh R."/>
            <person name="Ramos N."/>
            <person name="Wang K."/>
            <person name="Zhang J."/>
            <person name="Ming R."/>
            <person name="Yu Q."/>
        </authorList>
    </citation>
    <scope>NUCLEOTIDE SEQUENCE</scope>
</reference>
<protein>
    <recommendedName>
        <fullName evidence="2">Ubiquitin-like protease family profile domain-containing protein</fullName>
    </recommendedName>
</protein>
<dbReference type="EMBL" id="MH182561">
    <property type="protein sequence ID" value="AWA45038.1"/>
    <property type="molecule type" value="Genomic_DNA"/>
</dbReference>
<organism evidence="1">
    <name type="scientific">Saccharum officinarum</name>
    <name type="common">Sugarcane</name>
    <dbReference type="NCBI Taxonomy" id="4547"/>
    <lineage>
        <taxon>Eukaryota</taxon>
        <taxon>Viridiplantae</taxon>
        <taxon>Streptophyta</taxon>
        <taxon>Embryophyta</taxon>
        <taxon>Tracheophyta</taxon>
        <taxon>Spermatophyta</taxon>
        <taxon>Magnoliopsida</taxon>
        <taxon>Liliopsida</taxon>
        <taxon>Poales</taxon>
        <taxon>Poaceae</taxon>
        <taxon>PACMAD clade</taxon>
        <taxon>Panicoideae</taxon>
        <taxon>Andropogonodae</taxon>
        <taxon>Andropogoneae</taxon>
        <taxon>Saccharinae</taxon>
        <taxon>Saccharum</taxon>
        <taxon>Saccharum officinarum species complex</taxon>
    </lineage>
</organism>
<evidence type="ECO:0008006" key="2">
    <source>
        <dbReference type="Google" id="ProtNLM"/>
    </source>
</evidence>
<name>A0A678TH17_SACOF</name>
<accession>A0A678TH17</accession>
<proteinExistence type="predicted"/>
<gene>
    <name evidence="1" type="ORF">SO77P16_000002</name>
</gene>
<dbReference type="Gene3D" id="3.40.395.10">
    <property type="entry name" value="Adenoviral Proteinase, Chain A"/>
    <property type="match status" value="1"/>
</dbReference>
<dbReference type="AlphaFoldDB" id="A0A678TH17"/>
<dbReference type="SUPFAM" id="SSF54001">
    <property type="entry name" value="Cysteine proteinases"/>
    <property type="match status" value="1"/>
</dbReference>